<feature type="region of interest" description="Disordered" evidence="1">
    <location>
        <begin position="27"/>
        <end position="51"/>
    </location>
</feature>
<dbReference type="InterPro" id="IPR006073">
    <property type="entry name" value="GTP-bd"/>
</dbReference>
<keyword evidence="2" id="KW-0472">Membrane</keyword>
<dbReference type="InterPro" id="IPR027417">
    <property type="entry name" value="P-loop_NTPase"/>
</dbReference>
<dbReference type="InterPro" id="IPR005662">
    <property type="entry name" value="GTPase_Era-like"/>
</dbReference>
<feature type="compositionally biased region" description="Gly residues" evidence="1">
    <location>
        <begin position="511"/>
        <end position="528"/>
    </location>
</feature>
<feature type="region of interest" description="Disordered" evidence="1">
    <location>
        <begin position="506"/>
        <end position="529"/>
    </location>
</feature>
<dbReference type="RefSeq" id="WP_093654339.1">
    <property type="nucleotide sequence ID" value="NZ_FOET01000001.1"/>
</dbReference>
<dbReference type="GO" id="GO:0000028">
    <property type="term" value="P:ribosomal small subunit assembly"/>
    <property type="evidence" value="ECO:0007669"/>
    <property type="project" value="TreeGrafter"/>
</dbReference>
<dbReference type="Gene3D" id="3.40.50.300">
    <property type="entry name" value="P-loop containing nucleotide triphosphate hydrolases"/>
    <property type="match status" value="1"/>
</dbReference>
<organism evidence="4 5">
    <name type="scientific">Streptomyces radiopugnans</name>
    <dbReference type="NCBI Taxonomy" id="403935"/>
    <lineage>
        <taxon>Bacteria</taxon>
        <taxon>Bacillati</taxon>
        <taxon>Actinomycetota</taxon>
        <taxon>Actinomycetes</taxon>
        <taxon>Kitasatosporales</taxon>
        <taxon>Streptomycetaceae</taxon>
        <taxon>Streptomyces</taxon>
    </lineage>
</organism>
<evidence type="ECO:0000256" key="1">
    <source>
        <dbReference type="SAM" id="MobiDB-lite"/>
    </source>
</evidence>
<feature type="transmembrane region" description="Helical" evidence="2">
    <location>
        <begin position="584"/>
        <end position="604"/>
    </location>
</feature>
<dbReference type="Proteomes" id="UP000199055">
    <property type="component" value="Unassembled WGS sequence"/>
</dbReference>
<evidence type="ECO:0000259" key="3">
    <source>
        <dbReference type="Pfam" id="PF01926"/>
    </source>
</evidence>
<reference evidence="4 5" key="1">
    <citation type="submission" date="2016-10" db="EMBL/GenBank/DDBJ databases">
        <authorList>
            <person name="de Groot N.N."/>
        </authorList>
    </citation>
    <scope>NUCLEOTIDE SEQUENCE [LARGE SCALE GENOMIC DNA]</scope>
    <source>
        <strain evidence="4 5">CGMCC 4.3519</strain>
    </source>
</reference>
<dbReference type="GO" id="GO:0005829">
    <property type="term" value="C:cytosol"/>
    <property type="evidence" value="ECO:0007669"/>
    <property type="project" value="TreeGrafter"/>
</dbReference>
<dbReference type="GO" id="GO:0019843">
    <property type="term" value="F:rRNA binding"/>
    <property type="evidence" value="ECO:0007669"/>
    <property type="project" value="TreeGrafter"/>
</dbReference>
<protein>
    <submittedName>
        <fullName evidence="4">50S ribosome-binding GTPase</fullName>
    </submittedName>
</protein>
<dbReference type="PANTHER" id="PTHR42698">
    <property type="entry name" value="GTPASE ERA"/>
    <property type="match status" value="1"/>
</dbReference>
<feature type="transmembrane region" description="Helical" evidence="2">
    <location>
        <begin position="549"/>
        <end position="572"/>
    </location>
</feature>
<keyword evidence="5" id="KW-1185">Reference proteome</keyword>
<evidence type="ECO:0000313" key="5">
    <source>
        <dbReference type="Proteomes" id="UP000199055"/>
    </source>
</evidence>
<dbReference type="GO" id="GO:0043024">
    <property type="term" value="F:ribosomal small subunit binding"/>
    <property type="evidence" value="ECO:0007669"/>
    <property type="project" value="TreeGrafter"/>
</dbReference>
<sequence length="664" mass="70169">MIAVGVDVRTGGGRIWDDGLIARRAREGGGVREEAESTPFPAGPFDGARGDRLFDGAPGGRTGGREEWWDGGRAGGTRAYAAPPGTAPEEEALRERLRALRELVGLSRTRLDGEVLAEAGRILDEVTARGRLSRAYTTVAVAGATGSGKSMLFNTLAGVQLSETGLRRPTTSVPVACVWETEWDSGADGLLERMGVPPRARRRVQPRDPALRGLVLIDLPDHDSAAPGHREQVDRMLRLVDAVVWVTDPEKYADAVLHERYLRPLAGHAEVTFVVLNQVDRLPGDAVDTVMDDLRRLLDEDGMALGEHGEPGATVLALSALTGEGVGELKDSLRELASGRRAAALRLSADVDGVVARLRPVYMADTPQGPAGLTERAREEFEDRLASAVGAWAAGQTAERLWLRHAEQACGTPWARLLRWYETRRGRGERAAVPAVPGAGDGDGGGTPVPETAAVARPVLAQAVRALAEEASAGLPQPWARSVRDAAWRGALGLPEALEDAIASAADEGGEGGGAMGAGGSGGSGGGGRRWRGTCGAGGGEVRPPKPRWWTVVACAQWLMLAVQLLGLYLLVDLIAGGPGWGGVWLPVTLLTGGALGGPLLAWCCRIAARGPARAYGLEEERGLRRLATGWGQAWVLEPVAAELLRYREVREQYVIAAGGTDRA</sequence>
<gene>
    <name evidence="4" type="ORF">SAMN05216481_101194</name>
</gene>
<dbReference type="GO" id="GO:0005525">
    <property type="term" value="F:GTP binding"/>
    <property type="evidence" value="ECO:0007669"/>
    <property type="project" value="InterPro"/>
</dbReference>
<proteinExistence type="predicted"/>
<evidence type="ECO:0000313" key="4">
    <source>
        <dbReference type="EMBL" id="SEP57481.1"/>
    </source>
</evidence>
<feature type="domain" description="G" evidence="3">
    <location>
        <begin position="138"/>
        <end position="255"/>
    </location>
</feature>
<keyword evidence="2" id="KW-0812">Transmembrane</keyword>
<dbReference type="PANTHER" id="PTHR42698:SF1">
    <property type="entry name" value="GTPASE ERA, MITOCHONDRIAL"/>
    <property type="match status" value="1"/>
</dbReference>
<dbReference type="EMBL" id="FOET01000001">
    <property type="protein sequence ID" value="SEP57481.1"/>
    <property type="molecule type" value="Genomic_DNA"/>
</dbReference>
<dbReference type="STRING" id="403935.SAMN05216481_101194"/>
<keyword evidence="2" id="KW-1133">Transmembrane helix</keyword>
<accession>A0A1H8YZH4</accession>
<dbReference type="Pfam" id="PF01926">
    <property type="entry name" value="MMR_HSR1"/>
    <property type="match status" value="1"/>
</dbReference>
<evidence type="ECO:0000256" key="2">
    <source>
        <dbReference type="SAM" id="Phobius"/>
    </source>
</evidence>
<name>A0A1H8YZH4_9ACTN</name>
<dbReference type="SUPFAM" id="SSF52540">
    <property type="entry name" value="P-loop containing nucleoside triphosphate hydrolases"/>
    <property type="match status" value="1"/>
</dbReference>
<dbReference type="AlphaFoldDB" id="A0A1H8YZH4"/>